<keyword evidence="6 7" id="KW-0472">Membrane</keyword>
<organism evidence="9 10">
    <name type="scientific">Hypothenemus hampei</name>
    <name type="common">Coffee berry borer</name>
    <dbReference type="NCBI Taxonomy" id="57062"/>
    <lineage>
        <taxon>Eukaryota</taxon>
        <taxon>Metazoa</taxon>
        <taxon>Ecdysozoa</taxon>
        <taxon>Arthropoda</taxon>
        <taxon>Hexapoda</taxon>
        <taxon>Insecta</taxon>
        <taxon>Pterygota</taxon>
        <taxon>Neoptera</taxon>
        <taxon>Endopterygota</taxon>
        <taxon>Coleoptera</taxon>
        <taxon>Polyphaga</taxon>
        <taxon>Cucujiformia</taxon>
        <taxon>Curculionidae</taxon>
        <taxon>Scolytinae</taxon>
        <taxon>Hypothenemus</taxon>
    </lineage>
</organism>
<comment type="subcellular location">
    <subcellularLocation>
        <location evidence="1">Membrane</location>
        <topology evidence="1">Multi-pass membrane protein</topology>
    </subcellularLocation>
</comment>
<feature type="transmembrane region" description="Helical" evidence="7">
    <location>
        <begin position="469"/>
        <end position="490"/>
    </location>
</feature>
<evidence type="ECO:0000256" key="5">
    <source>
        <dbReference type="ARBA" id="ARBA00022989"/>
    </source>
</evidence>
<dbReference type="FunFam" id="1.20.1250.20:FF:000003">
    <property type="entry name" value="Solute carrier family 17 member 3"/>
    <property type="match status" value="1"/>
</dbReference>
<dbReference type="CDD" id="cd17318">
    <property type="entry name" value="MFS_SLC17"/>
    <property type="match status" value="1"/>
</dbReference>
<evidence type="ECO:0000256" key="2">
    <source>
        <dbReference type="ARBA" id="ARBA00022448"/>
    </source>
</evidence>
<evidence type="ECO:0000256" key="1">
    <source>
        <dbReference type="ARBA" id="ARBA00004141"/>
    </source>
</evidence>
<dbReference type="GO" id="GO:0015293">
    <property type="term" value="F:symporter activity"/>
    <property type="evidence" value="ECO:0007669"/>
    <property type="project" value="UniProtKB-KW"/>
</dbReference>
<sequence>MDEKLMLPNSQKYWKFPSENATETTKLLGNQVTIGEKKNGTCFLLPQRYILGLMGFFAIVNAYTMRVSLSLAITEMVVPINATEYYDPEACIPEAANKSNSAIKDQSTLYDWDETTQGLILSAFYWGYVITHLPGGILAEKFGGKYSLGLGILSTAIFTLITPWVIIGTNGNWKALVALRILEGFGEGTTYPALTALLAKWVPLKERATIGSMVYAGSQFGTILSNAISGELIRYTENWASVFYFFGSLGIIWFIIWVMICYSDPQSHPFISDKERQYLELELSGVSNTNLPIPWKAILTSVPMWALVITQVGHDWGFFTMVTDLPKYMKDVLKFNVSQNGIWSSVPYIVMWLSSLLSGYVCDFLVKKDIMGLTFSRKFFTTLASMGPAVFLLVASYVGCDRMLAVWMFTIAMGFMGCYYCGMKVNALDLSPNFAGTLMAIINGLGATSGIVTPYLAGALTEDHTLKQWRLVFWITFGVFTVTNLVYLMFGTGNEQVWNNPEFKTKNTLKNGTSNLEMTNE</sequence>
<feature type="transmembrane region" description="Helical" evidence="7">
    <location>
        <begin position="378"/>
        <end position="398"/>
    </location>
</feature>
<dbReference type="PROSITE" id="PS50850">
    <property type="entry name" value="MFS"/>
    <property type="match status" value="1"/>
</dbReference>
<evidence type="ECO:0000313" key="10">
    <source>
        <dbReference type="Proteomes" id="UP001566132"/>
    </source>
</evidence>
<feature type="transmembrane region" description="Helical" evidence="7">
    <location>
        <begin position="434"/>
        <end position="457"/>
    </location>
</feature>
<feature type="transmembrane region" description="Helical" evidence="7">
    <location>
        <begin position="49"/>
        <end position="69"/>
    </location>
</feature>
<name>A0ABD1EL56_HYPHA</name>
<keyword evidence="4" id="KW-0769">Symport</keyword>
<feature type="transmembrane region" description="Helical" evidence="7">
    <location>
        <begin position="404"/>
        <end position="422"/>
    </location>
</feature>
<feature type="transmembrane region" description="Helical" evidence="7">
    <location>
        <begin position="302"/>
        <end position="322"/>
    </location>
</feature>
<dbReference type="InterPro" id="IPR020846">
    <property type="entry name" value="MFS_dom"/>
</dbReference>
<dbReference type="InterPro" id="IPR050382">
    <property type="entry name" value="MFS_Na/Anion_cotransporter"/>
</dbReference>
<evidence type="ECO:0000256" key="7">
    <source>
        <dbReference type="SAM" id="Phobius"/>
    </source>
</evidence>
<evidence type="ECO:0000256" key="6">
    <source>
        <dbReference type="ARBA" id="ARBA00023136"/>
    </source>
</evidence>
<feature type="transmembrane region" description="Helical" evidence="7">
    <location>
        <begin position="119"/>
        <end position="139"/>
    </location>
</feature>
<comment type="caution">
    <text evidence="9">The sequence shown here is derived from an EMBL/GenBank/DDBJ whole genome shotgun (WGS) entry which is preliminary data.</text>
</comment>
<dbReference type="FunFam" id="1.20.1250.20:FF:000512">
    <property type="entry name" value="Putative inorganic phosphate cotransporter-like Protein"/>
    <property type="match status" value="1"/>
</dbReference>
<dbReference type="SUPFAM" id="SSF103473">
    <property type="entry name" value="MFS general substrate transporter"/>
    <property type="match status" value="1"/>
</dbReference>
<keyword evidence="5 7" id="KW-1133">Transmembrane helix</keyword>
<reference evidence="9 10" key="1">
    <citation type="submission" date="2024-05" db="EMBL/GenBank/DDBJ databases">
        <title>Genetic variation in Jamaican populations of the coffee berry borer (Hypothenemus hampei).</title>
        <authorList>
            <person name="Errbii M."/>
            <person name="Myrie A."/>
        </authorList>
    </citation>
    <scope>NUCLEOTIDE SEQUENCE [LARGE SCALE GENOMIC DNA]</scope>
    <source>
        <strain evidence="9">JA-Hopewell-2020-01-JO</strain>
        <tissue evidence="9">Whole body</tissue>
    </source>
</reference>
<dbReference type="Gene3D" id="1.20.1250.20">
    <property type="entry name" value="MFS general substrate transporter like domains"/>
    <property type="match status" value="2"/>
</dbReference>
<accession>A0ABD1EL56</accession>
<evidence type="ECO:0000259" key="8">
    <source>
        <dbReference type="PROSITE" id="PS50850"/>
    </source>
</evidence>
<keyword evidence="3 7" id="KW-0812">Transmembrane</keyword>
<keyword evidence="2" id="KW-0813">Transport</keyword>
<evidence type="ECO:0000313" key="9">
    <source>
        <dbReference type="EMBL" id="KAL1497228.1"/>
    </source>
</evidence>
<feature type="transmembrane region" description="Helical" evidence="7">
    <location>
        <begin position="146"/>
        <end position="167"/>
    </location>
</feature>
<dbReference type="AlphaFoldDB" id="A0ABD1EL56"/>
<gene>
    <name evidence="9" type="ORF">ABEB36_008224</name>
</gene>
<dbReference type="Proteomes" id="UP001566132">
    <property type="component" value="Unassembled WGS sequence"/>
</dbReference>
<proteinExistence type="predicted"/>
<evidence type="ECO:0000256" key="3">
    <source>
        <dbReference type="ARBA" id="ARBA00022692"/>
    </source>
</evidence>
<dbReference type="InterPro" id="IPR036259">
    <property type="entry name" value="MFS_trans_sf"/>
</dbReference>
<dbReference type="GO" id="GO:0016020">
    <property type="term" value="C:membrane"/>
    <property type="evidence" value="ECO:0007669"/>
    <property type="project" value="UniProtKB-SubCell"/>
</dbReference>
<dbReference type="Pfam" id="PF07690">
    <property type="entry name" value="MFS_1"/>
    <property type="match status" value="1"/>
</dbReference>
<evidence type="ECO:0000256" key="4">
    <source>
        <dbReference type="ARBA" id="ARBA00022847"/>
    </source>
</evidence>
<keyword evidence="10" id="KW-1185">Reference proteome</keyword>
<feature type="transmembrane region" description="Helical" evidence="7">
    <location>
        <begin position="342"/>
        <end position="366"/>
    </location>
</feature>
<dbReference type="PANTHER" id="PTHR11662">
    <property type="entry name" value="SOLUTE CARRIER FAMILY 17"/>
    <property type="match status" value="1"/>
</dbReference>
<dbReference type="PANTHER" id="PTHR11662:SF415">
    <property type="entry name" value="AT30085P-RELATED"/>
    <property type="match status" value="1"/>
</dbReference>
<protein>
    <recommendedName>
        <fullName evidence="8">Major facilitator superfamily (MFS) profile domain-containing protein</fullName>
    </recommendedName>
</protein>
<feature type="transmembrane region" description="Helical" evidence="7">
    <location>
        <begin position="242"/>
        <end position="262"/>
    </location>
</feature>
<dbReference type="EMBL" id="JBDJPC010000006">
    <property type="protein sequence ID" value="KAL1497228.1"/>
    <property type="molecule type" value="Genomic_DNA"/>
</dbReference>
<feature type="domain" description="Major facilitator superfamily (MFS) profile" evidence="8">
    <location>
        <begin position="50"/>
        <end position="495"/>
    </location>
</feature>
<dbReference type="InterPro" id="IPR011701">
    <property type="entry name" value="MFS"/>
</dbReference>